<organism evidence="11 12">
    <name type="scientific">Ruminococcus champanellensis (strain DSM 18848 / JCM 17042 / KCTC 15320 / 18P13)</name>
    <dbReference type="NCBI Taxonomy" id="213810"/>
    <lineage>
        <taxon>Bacteria</taxon>
        <taxon>Bacillati</taxon>
        <taxon>Bacillota</taxon>
        <taxon>Clostridia</taxon>
        <taxon>Eubacteriales</taxon>
        <taxon>Oscillospiraceae</taxon>
        <taxon>Ruminococcus</taxon>
    </lineage>
</organism>
<sequence length="365" mass="40158">MSTPAGLYVHVPFCAVKCPYCDFYSNPYRRERAEAYAARVAENLAAYPAELSVDTVYFGGGTPSILPPPLLGQMLHAARRRFSLAADTEITLEVNPLTATPAALDAWRGLGVNRLSFGMQSAVDAELHRLGRRHTAAQGIAAVDRAAAAGFQNISCDLMLGTPGQTGESLAQSLAVYAQLPIAHVSAYLLSIEPGTPFDTEAMRSQVPDGDAAALLYVQMAECLEQHGFRQYEISNFARPGFESRHNLKYWQCVDYIGIGPAAHSCFNGRRYAVPSDLDGFLQAPRQQEILTDEEPYTPEERVMLGLRLAEGIRQQDFSESCWAGLLRRAEPLQRAGMLWIEPDRIRLTRQGFLVSNSVICSLVE</sequence>
<dbReference type="InterPro" id="IPR013785">
    <property type="entry name" value="Aldolase_TIM"/>
</dbReference>
<dbReference type="InterPro" id="IPR058240">
    <property type="entry name" value="rSAM_sf"/>
</dbReference>
<dbReference type="SFLD" id="SFLDG01065">
    <property type="entry name" value="anaerobic_coproporphyrinogen-I"/>
    <property type="match status" value="1"/>
</dbReference>
<evidence type="ECO:0000313" key="12">
    <source>
        <dbReference type="Proteomes" id="UP000007054"/>
    </source>
</evidence>
<keyword evidence="4 9" id="KW-0949">S-adenosyl-L-methionine</keyword>
<accession>D4LBQ8</accession>
<dbReference type="Gene3D" id="3.20.20.70">
    <property type="entry name" value="Aldolase class I"/>
    <property type="match status" value="1"/>
</dbReference>
<reference evidence="11" key="1">
    <citation type="submission" date="2010-03" db="EMBL/GenBank/DDBJ databases">
        <title>The genome sequence of Ruminococcus sp. 18P13.</title>
        <authorList>
            <consortium name="metaHIT consortium -- http://www.metahit.eu/"/>
            <person name="Pajon A."/>
            <person name="Turner K."/>
            <person name="Parkhill J."/>
            <person name="Bernalier A."/>
        </authorList>
    </citation>
    <scope>NUCLEOTIDE SEQUENCE [LARGE SCALE GENOMIC DNA]</scope>
    <source>
        <strain evidence="11">Type strain: 18P13</strain>
    </source>
</reference>
<dbReference type="GO" id="GO:0006779">
    <property type="term" value="P:porphyrin-containing compound biosynthetic process"/>
    <property type="evidence" value="ECO:0007669"/>
    <property type="project" value="InterPro"/>
</dbReference>
<dbReference type="AlphaFoldDB" id="D4LBQ8"/>
<comment type="similarity">
    <text evidence="1">Belongs to the anaerobic coproporphyrinogen-III oxidase family. HemW subfamily.</text>
</comment>
<proteinExistence type="inferred from homology"/>
<keyword evidence="7 9" id="KW-0411">Iron-sulfur</keyword>
<evidence type="ECO:0000313" key="11">
    <source>
        <dbReference type="EMBL" id="CBL17053.1"/>
    </source>
</evidence>
<dbReference type="PANTHER" id="PTHR13932:SF5">
    <property type="entry name" value="RADICAL S-ADENOSYL METHIONINE DOMAIN-CONTAINING PROTEIN 1, MITOCHONDRIAL"/>
    <property type="match status" value="1"/>
</dbReference>
<dbReference type="InterPro" id="IPR004559">
    <property type="entry name" value="HemW-like"/>
</dbReference>
<dbReference type="InterPro" id="IPR034505">
    <property type="entry name" value="Coproporphyrinogen-III_oxidase"/>
</dbReference>
<dbReference type="PANTHER" id="PTHR13932">
    <property type="entry name" value="COPROPORPHYRINIGEN III OXIDASE"/>
    <property type="match status" value="1"/>
</dbReference>
<evidence type="ECO:0000256" key="5">
    <source>
        <dbReference type="ARBA" id="ARBA00022723"/>
    </source>
</evidence>
<dbReference type="RefSeq" id="WP_015557960.1">
    <property type="nucleotide sequence ID" value="NC_021039.1"/>
</dbReference>
<dbReference type="EMBL" id="FP929052">
    <property type="protein sequence ID" value="CBL17053.1"/>
    <property type="molecule type" value="Genomic_DNA"/>
</dbReference>
<dbReference type="OrthoDB" id="9808022at2"/>
<evidence type="ECO:0000256" key="9">
    <source>
        <dbReference type="RuleBase" id="RU364116"/>
    </source>
</evidence>
<dbReference type="PATRIC" id="fig|213810.4.peg.789"/>
<gene>
    <name evidence="11" type="ordered locus">RUM_08770</name>
</gene>
<dbReference type="PROSITE" id="PS51918">
    <property type="entry name" value="RADICAL_SAM"/>
    <property type="match status" value="1"/>
</dbReference>
<evidence type="ECO:0000256" key="8">
    <source>
        <dbReference type="ARBA" id="ARBA00023186"/>
    </source>
</evidence>
<dbReference type="GeneID" id="83155652"/>
<comment type="subcellular location">
    <subcellularLocation>
        <location evidence="9">Cytoplasm</location>
    </subcellularLocation>
</comment>
<dbReference type="GO" id="GO:0046872">
    <property type="term" value="F:metal ion binding"/>
    <property type="evidence" value="ECO:0007669"/>
    <property type="project" value="UniProtKB-UniRule"/>
</dbReference>
<dbReference type="GO" id="GO:0004109">
    <property type="term" value="F:coproporphyrinogen oxidase activity"/>
    <property type="evidence" value="ECO:0007669"/>
    <property type="project" value="InterPro"/>
</dbReference>
<keyword evidence="5 9" id="KW-0479">Metal-binding</keyword>
<evidence type="ECO:0000256" key="7">
    <source>
        <dbReference type="ARBA" id="ARBA00023014"/>
    </source>
</evidence>
<dbReference type="BioCyc" id="RCHA213810:RUM_RS04235-MONOMER"/>
<dbReference type="KEGG" id="rch:RUM_08770"/>
<dbReference type="GO" id="GO:0051539">
    <property type="term" value="F:4 iron, 4 sulfur cluster binding"/>
    <property type="evidence" value="ECO:0007669"/>
    <property type="project" value="UniProtKB-UniRule"/>
</dbReference>
<dbReference type="GO" id="GO:0005737">
    <property type="term" value="C:cytoplasm"/>
    <property type="evidence" value="ECO:0007669"/>
    <property type="project" value="UniProtKB-SubCell"/>
</dbReference>
<evidence type="ECO:0000259" key="10">
    <source>
        <dbReference type="PROSITE" id="PS51918"/>
    </source>
</evidence>
<dbReference type="Pfam" id="PF04055">
    <property type="entry name" value="Radical_SAM"/>
    <property type="match status" value="1"/>
</dbReference>
<dbReference type="SFLD" id="SFLDS00029">
    <property type="entry name" value="Radical_SAM"/>
    <property type="match status" value="1"/>
</dbReference>
<dbReference type="CDD" id="cd01335">
    <property type="entry name" value="Radical_SAM"/>
    <property type="match status" value="1"/>
</dbReference>
<dbReference type="NCBIfam" id="TIGR00539">
    <property type="entry name" value="hemN_rel"/>
    <property type="match status" value="1"/>
</dbReference>
<dbReference type="SUPFAM" id="SSF102114">
    <property type="entry name" value="Radical SAM enzymes"/>
    <property type="match status" value="1"/>
</dbReference>
<protein>
    <recommendedName>
        <fullName evidence="2 9">Heme chaperone HemW</fullName>
    </recommendedName>
</protein>
<evidence type="ECO:0000256" key="6">
    <source>
        <dbReference type="ARBA" id="ARBA00023004"/>
    </source>
</evidence>
<keyword evidence="12" id="KW-1185">Reference proteome</keyword>
<dbReference type="SMART" id="SM00729">
    <property type="entry name" value="Elp3"/>
    <property type="match status" value="1"/>
</dbReference>
<dbReference type="SFLD" id="SFLDG01082">
    <property type="entry name" value="B12-binding_domain_containing"/>
    <property type="match status" value="1"/>
</dbReference>
<keyword evidence="3 9" id="KW-0349">Heme</keyword>
<evidence type="ECO:0000256" key="3">
    <source>
        <dbReference type="ARBA" id="ARBA00022617"/>
    </source>
</evidence>
<dbReference type="Proteomes" id="UP000007054">
    <property type="component" value="Chromosome"/>
</dbReference>
<evidence type="ECO:0000256" key="4">
    <source>
        <dbReference type="ARBA" id="ARBA00022691"/>
    </source>
</evidence>
<dbReference type="HOGENOM" id="CLU_027579_1_1_9"/>
<reference evidence="11" key="2">
    <citation type="submission" date="2010-03" db="EMBL/GenBank/DDBJ databases">
        <authorList>
            <person name="Pajon A."/>
        </authorList>
    </citation>
    <scope>NUCLEOTIDE SEQUENCE</scope>
    <source>
        <strain evidence="11">Type strain: 18P13</strain>
    </source>
</reference>
<dbReference type="SFLD" id="SFLDF00562">
    <property type="entry name" value="HemN-like__clustered_with_heat"/>
    <property type="match status" value="1"/>
</dbReference>
<dbReference type="InterPro" id="IPR006638">
    <property type="entry name" value="Elp3/MiaA/NifB-like_rSAM"/>
</dbReference>
<keyword evidence="6 9" id="KW-0408">Iron</keyword>
<dbReference type="InterPro" id="IPR007197">
    <property type="entry name" value="rSAM"/>
</dbReference>
<feature type="domain" description="Radical SAM core" evidence="10">
    <location>
        <begin position="1"/>
        <end position="230"/>
    </location>
</feature>
<keyword evidence="11" id="KW-0560">Oxidoreductase</keyword>
<dbReference type="STRING" id="213810.RUM_08770"/>
<name>D4LBQ8_RUMC1</name>
<keyword evidence="9" id="KW-0963">Cytoplasm</keyword>
<dbReference type="Pfam" id="PF06969">
    <property type="entry name" value="HemN_C"/>
    <property type="match status" value="1"/>
</dbReference>
<comment type="function">
    <text evidence="9">Probably acts as a heme chaperone, transferring heme to an unknown acceptor. Binds one molecule of heme per monomer, possibly covalently. Binds 1 [4Fe-4S] cluster. The cluster is coordinated with 3 cysteines and an exchangeable S-adenosyl-L-methionine.</text>
</comment>
<keyword evidence="8 9" id="KW-0143">Chaperone</keyword>
<keyword evidence="9" id="KW-0004">4Fe-4S</keyword>
<dbReference type="InterPro" id="IPR010723">
    <property type="entry name" value="HemN_C"/>
</dbReference>
<dbReference type="SFLD" id="SFLDF00288">
    <property type="entry name" value="HemN-like__clustered_with_nucl"/>
    <property type="match status" value="1"/>
</dbReference>
<evidence type="ECO:0000256" key="2">
    <source>
        <dbReference type="ARBA" id="ARBA00017228"/>
    </source>
</evidence>
<evidence type="ECO:0000256" key="1">
    <source>
        <dbReference type="ARBA" id="ARBA00006100"/>
    </source>
</evidence>